<feature type="compositionally biased region" description="Basic and acidic residues" evidence="5">
    <location>
        <begin position="59"/>
        <end position="73"/>
    </location>
</feature>
<dbReference type="InterPro" id="IPR050446">
    <property type="entry name" value="FAD-oxidoreductase/Apoptosis"/>
</dbReference>
<dbReference type="Proteomes" id="UP001501251">
    <property type="component" value="Unassembled WGS sequence"/>
</dbReference>
<protein>
    <submittedName>
        <fullName evidence="8">FAD-dependent oxidoreductase</fullName>
    </submittedName>
</protein>
<organism evidence="8 9">
    <name type="scientific">Streptosporangium oxazolinicum</name>
    <dbReference type="NCBI Taxonomy" id="909287"/>
    <lineage>
        <taxon>Bacteria</taxon>
        <taxon>Bacillati</taxon>
        <taxon>Actinomycetota</taxon>
        <taxon>Actinomycetes</taxon>
        <taxon>Streptosporangiales</taxon>
        <taxon>Streptosporangiaceae</taxon>
        <taxon>Streptosporangium</taxon>
    </lineage>
</organism>
<comment type="cofactor">
    <cofactor evidence="1">
        <name>FAD</name>
        <dbReference type="ChEBI" id="CHEBI:57692"/>
    </cofactor>
</comment>
<evidence type="ECO:0000259" key="7">
    <source>
        <dbReference type="Pfam" id="PF14759"/>
    </source>
</evidence>
<evidence type="ECO:0000256" key="4">
    <source>
        <dbReference type="ARBA" id="ARBA00023002"/>
    </source>
</evidence>
<dbReference type="Gene3D" id="3.50.50.60">
    <property type="entry name" value="FAD/NAD(P)-binding domain"/>
    <property type="match status" value="2"/>
</dbReference>
<evidence type="ECO:0000256" key="5">
    <source>
        <dbReference type="SAM" id="MobiDB-lite"/>
    </source>
</evidence>
<dbReference type="PANTHER" id="PTHR43557:SF2">
    <property type="entry name" value="RIESKE DOMAIN-CONTAINING PROTEIN-RELATED"/>
    <property type="match status" value="1"/>
</dbReference>
<keyword evidence="2" id="KW-0285">Flavoprotein</keyword>
<feature type="domain" description="FAD/NAD(P)-binding" evidence="6">
    <location>
        <begin position="103"/>
        <end position="400"/>
    </location>
</feature>
<accession>A0ABP8B081</accession>
<dbReference type="InterPro" id="IPR036188">
    <property type="entry name" value="FAD/NAD-bd_sf"/>
</dbReference>
<name>A0ABP8B081_9ACTN</name>
<dbReference type="PANTHER" id="PTHR43557">
    <property type="entry name" value="APOPTOSIS-INDUCING FACTOR 1"/>
    <property type="match status" value="1"/>
</dbReference>
<evidence type="ECO:0000256" key="2">
    <source>
        <dbReference type="ARBA" id="ARBA00022630"/>
    </source>
</evidence>
<dbReference type="EMBL" id="BAABAQ010000006">
    <property type="protein sequence ID" value="GAA4194725.1"/>
    <property type="molecule type" value="Genomic_DNA"/>
</dbReference>
<dbReference type="PRINTS" id="PR00411">
    <property type="entry name" value="PNDRDTASEI"/>
</dbReference>
<reference evidence="9" key="1">
    <citation type="journal article" date="2019" name="Int. J. Syst. Evol. Microbiol.">
        <title>The Global Catalogue of Microorganisms (GCM) 10K type strain sequencing project: providing services to taxonomists for standard genome sequencing and annotation.</title>
        <authorList>
            <consortium name="The Broad Institute Genomics Platform"/>
            <consortium name="The Broad Institute Genome Sequencing Center for Infectious Disease"/>
            <person name="Wu L."/>
            <person name="Ma J."/>
        </authorList>
    </citation>
    <scope>NUCLEOTIDE SEQUENCE [LARGE SCALE GENOMIC DNA]</scope>
    <source>
        <strain evidence="9">JCM 17388</strain>
    </source>
</reference>
<dbReference type="Gene3D" id="3.30.390.30">
    <property type="match status" value="1"/>
</dbReference>
<evidence type="ECO:0000259" key="6">
    <source>
        <dbReference type="Pfam" id="PF07992"/>
    </source>
</evidence>
<keyword evidence="4" id="KW-0560">Oxidoreductase</keyword>
<feature type="domain" description="Reductase C-terminal" evidence="7">
    <location>
        <begin position="419"/>
        <end position="505"/>
    </location>
</feature>
<feature type="region of interest" description="Disordered" evidence="5">
    <location>
        <begin position="15"/>
        <end position="96"/>
    </location>
</feature>
<dbReference type="InterPro" id="IPR016156">
    <property type="entry name" value="FAD/NAD-linked_Rdtase_dimer_sf"/>
</dbReference>
<dbReference type="InterPro" id="IPR023753">
    <property type="entry name" value="FAD/NAD-binding_dom"/>
</dbReference>
<evidence type="ECO:0000256" key="3">
    <source>
        <dbReference type="ARBA" id="ARBA00022827"/>
    </source>
</evidence>
<comment type="caution">
    <text evidence="8">The sequence shown here is derived from an EMBL/GenBank/DDBJ whole genome shotgun (WGS) entry which is preliminary data.</text>
</comment>
<evidence type="ECO:0000256" key="1">
    <source>
        <dbReference type="ARBA" id="ARBA00001974"/>
    </source>
</evidence>
<dbReference type="SUPFAM" id="SSF51905">
    <property type="entry name" value="FAD/NAD(P)-binding domain"/>
    <property type="match status" value="2"/>
</dbReference>
<dbReference type="PRINTS" id="PR00368">
    <property type="entry name" value="FADPNR"/>
</dbReference>
<dbReference type="SUPFAM" id="SSF55424">
    <property type="entry name" value="FAD/NAD-linked reductases, dimerisation (C-terminal) domain"/>
    <property type="match status" value="1"/>
</dbReference>
<dbReference type="Pfam" id="PF14759">
    <property type="entry name" value="Reductase_C"/>
    <property type="match status" value="1"/>
</dbReference>
<sequence>MCAKRGEELISHVDQVYSGIAPRPRLPPRRHPSRTGPRPASRVPRQTGTRRCGGGAGKRSGERGGESRPDRLLARPVPPVSRDRWNPYGNRSRKGPMTTEQTFVIVGAGLAGAKAAESLREEGFEGGITLIGAETELPYERPPLSKGYLLGKEEKPKLYVHDEGWYAANSVEPLLGRRATDLDRAAHHVELDDGRRVRYDKLLLVPGSSPRRLDVPGADLEGVHHLRDLGDSERLREAIRGGDRRVVVVGAGWIGLETAAAAREYGCEVTVVEPRAVPLHAALGPELGAFFADVHRHHGVDVRLGREVTGLLGPGHVSAVATHDGEEIPADLVIVGIGVTPNTELAERAGLAVDNGILVDESLRTDDPDVYAAGDVANAFNPLYGTRVRVEHWANALNGGAAAARSMLGQKVVYDRPPYFFTDQYDVGMEFSGWFAPGEYDSVVIRGDLESRAFHAFWLAGGRVVAGMHVNQWDEGISAAQELIRSGATVAPDRLADLSVPLSDLTKS</sequence>
<evidence type="ECO:0000313" key="9">
    <source>
        <dbReference type="Proteomes" id="UP001501251"/>
    </source>
</evidence>
<dbReference type="InterPro" id="IPR028202">
    <property type="entry name" value="Reductase_C"/>
</dbReference>
<keyword evidence="3" id="KW-0274">FAD</keyword>
<proteinExistence type="predicted"/>
<gene>
    <name evidence="8" type="ORF">GCM10022252_39550</name>
</gene>
<dbReference type="Pfam" id="PF07992">
    <property type="entry name" value="Pyr_redox_2"/>
    <property type="match status" value="1"/>
</dbReference>
<evidence type="ECO:0000313" key="8">
    <source>
        <dbReference type="EMBL" id="GAA4194725.1"/>
    </source>
</evidence>
<keyword evidence="9" id="KW-1185">Reference proteome</keyword>